<dbReference type="PRINTS" id="PR00205">
    <property type="entry name" value="CADHERIN"/>
</dbReference>
<dbReference type="SUPFAM" id="SSF81296">
    <property type="entry name" value="E set domains"/>
    <property type="match status" value="1"/>
</dbReference>
<feature type="region of interest" description="Disordered" evidence="1">
    <location>
        <begin position="6675"/>
        <end position="6815"/>
    </location>
</feature>
<keyword evidence="2" id="KW-1133">Transmembrane helix</keyword>
<dbReference type="PANTHER" id="PTHR46967:SF2">
    <property type="entry name" value="SUSHI, VON WILLEBRAND FACTOR TYPE A, EGF AND PENTRAXIN DOMAIN-CONTAINING PROTEIN 1-LIKE"/>
    <property type="match status" value="1"/>
</dbReference>
<organism evidence="4 5">
    <name type="scientific">Triparma laevis f. inornata</name>
    <dbReference type="NCBI Taxonomy" id="1714386"/>
    <lineage>
        <taxon>Eukaryota</taxon>
        <taxon>Sar</taxon>
        <taxon>Stramenopiles</taxon>
        <taxon>Ochrophyta</taxon>
        <taxon>Bolidophyceae</taxon>
        <taxon>Parmales</taxon>
        <taxon>Triparmaceae</taxon>
        <taxon>Triparma</taxon>
    </lineage>
</organism>
<evidence type="ECO:0000259" key="3">
    <source>
        <dbReference type="PROSITE" id="PS50268"/>
    </source>
</evidence>
<feature type="transmembrane region" description="Helical" evidence="2">
    <location>
        <begin position="6224"/>
        <end position="6242"/>
    </location>
</feature>
<dbReference type="InterPro" id="IPR002126">
    <property type="entry name" value="Cadherin-like_dom"/>
</dbReference>
<dbReference type="InterPro" id="IPR014756">
    <property type="entry name" value="Ig_E-set"/>
</dbReference>
<dbReference type="EMBL" id="BLQM01000016">
    <property type="protein sequence ID" value="GMH50625.1"/>
    <property type="molecule type" value="Genomic_DNA"/>
</dbReference>
<dbReference type="Gene3D" id="2.60.40.10">
    <property type="entry name" value="Immunoglobulins"/>
    <property type="match status" value="2"/>
</dbReference>
<dbReference type="SUPFAM" id="SSF57184">
    <property type="entry name" value="Growth factor receptor domain"/>
    <property type="match status" value="21"/>
</dbReference>
<dbReference type="Proteomes" id="UP001162640">
    <property type="component" value="Unassembled WGS sequence"/>
</dbReference>
<dbReference type="Gene3D" id="2.10.50.10">
    <property type="entry name" value="Tumor Necrosis Factor Receptor, subunit A, domain 2"/>
    <property type="match status" value="33"/>
</dbReference>
<dbReference type="InterPro" id="IPR001368">
    <property type="entry name" value="TNFR/NGFR_Cys_rich_reg"/>
</dbReference>
<dbReference type="InterPro" id="IPR015919">
    <property type="entry name" value="Cadherin-like_sf"/>
</dbReference>
<feature type="domain" description="Cadherin" evidence="3">
    <location>
        <begin position="3852"/>
        <end position="3977"/>
    </location>
</feature>
<feature type="transmembrane region" description="Helical" evidence="2">
    <location>
        <begin position="6382"/>
        <end position="6399"/>
    </location>
</feature>
<dbReference type="InterPro" id="IPR009030">
    <property type="entry name" value="Growth_fac_rcpt_cys_sf"/>
</dbReference>
<keyword evidence="2" id="KW-0472">Membrane</keyword>
<dbReference type="Pfam" id="PF07699">
    <property type="entry name" value="Ephrin_rec_like"/>
    <property type="match status" value="7"/>
</dbReference>
<feature type="transmembrane region" description="Helical" evidence="2">
    <location>
        <begin position="6517"/>
        <end position="6540"/>
    </location>
</feature>
<dbReference type="CDD" id="cd00603">
    <property type="entry name" value="IPT_PCSR"/>
    <property type="match status" value="1"/>
</dbReference>
<protein>
    <recommendedName>
        <fullName evidence="3">Cadherin domain-containing protein</fullName>
    </recommendedName>
</protein>
<feature type="domain" description="Cadherin" evidence="3">
    <location>
        <begin position="3636"/>
        <end position="3748"/>
    </location>
</feature>
<dbReference type="SMART" id="SM01411">
    <property type="entry name" value="Ephrin_rec_like"/>
    <property type="match status" value="63"/>
</dbReference>
<dbReference type="InterPro" id="IPR002909">
    <property type="entry name" value="IPT_dom"/>
</dbReference>
<feature type="domain" description="Cadherin" evidence="3">
    <location>
        <begin position="4093"/>
        <end position="4224"/>
    </location>
</feature>
<dbReference type="PANTHER" id="PTHR46967">
    <property type="entry name" value="INSULIN-LIKE GROWTH FACTOR BINDING PROTEIN,N-TERMINAL"/>
    <property type="match status" value="1"/>
</dbReference>
<feature type="transmembrane region" description="Helical" evidence="2">
    <location>
        <begin position="6099"/>
        <end position="6119"/>
    </location>
</feature>
<dbReference type="CDD" id="cd11304">
    <property type="entry name" value="Cadherin_repeat"/>
    <property type="match status" value="8"/>
</dbReference>
<comment type="caution">
    <text evidence="4">The sequence shown here is derived from an EMBL/GenBank/DDBJ whole genome shotgun (WGS) entry which is preliminary data.</text>
</comment>
<feature type="domain" description="Cadherin" evidence="3">
    <location>
        <begin position="4231"/>
        <end position="4324"/>
    </location>
</feature>
<dbReference type="SMART" id="SM00261">
    <property type="entry name" value="FU"/>
    <property type="match status" value="31"/>
</dbReference>
<feature type="domain" description="Cadherin" evidence="3">
    <location>
        <begin position="3983"/>
        <end position="4097"/>
    </location>
</feature>
<evidence type="ECO:0000313" key="4">
    <source>
        <dbReference type="EMBL" id="GMH50625.1"/>
    </source>
</evidence>
<feature type="domain" description="Cadherin" evidence="3">
    <location>
        <begin position="3749"/>
        <end position="3856"/>
    </location>
</feature>
<dbReference type="SMART" id="SM00112">
    <property type="entry name" value="CA"/>
    <property type="match status" value="8"/>
</dbReference>
<sequence>MSKCIECLSGTFASDVKSQSCQSCASGFISSYNGAATCTQCPAGKKANSESTGCDTCPAGSFSAAGSTSCMECDAGKYSPSSSTGNEECTTCPSGKFSSSGSATACGICTAGTYSSVTDDAGATTCETCVAGKFQDQDGQNSCLDCPLGTSQVSTSQTSCVTCKAGKFAGTQGKTTCDACGEGTVAPSTGSVSCTACPSGEYPNPDSSTLMTECKKCSPGTVGTSSRTSCDDCVAGKYASVSGLSTCSDCPAGKKAAGTKQTSCADCGLGEFQSSTGEDACETCTAGKYSQNTGSSSCTVCPGGSEALNSGSSACSGCSAGKRATKTCDDGGSCSNSGCLDCAAGKFSSAEASSCTSCSSGFYSATRADKCETCVAGKFAENSGTADSCDSCAAGKFSTAGSSSCMLCAAGKKSTTEKSTCEACPVGKASDEGVAVCESCASGKYNPNIGSANCNDCSAGTKPTAGSDDCTACLAGTASSSGSATCDSCEAGTFSEEAASKCTTCAPGSSSTSSASSCSACAPGKYSSSSSVCTDCDAGKYSSISGSNSCTSCSPGYVTSSAGQTECTACSEGTIASSSGLETCSNCAAGSYSPSGASDCVPCVAGKKSDAEATECSACQVGEKSEKVSGSTSCEICSAGSFSDGNTATCSDCNPGKKSTGGGGLDSCVDCTAGKSSESGSENCSPCTAGTFSTVGSSSCTSCAPGTYSGSDSSDFCEDCLAGTASSVVGATSCNNCVLGDYQDSVGQSSCKKCRIGHYTDEAGLTECKECLGGSYAGDKGSSECASCVAGKFSSIGESSCTSCESGKYQDGAGEASCKRCAAGSYSNFDDVSGTAACTPCSSGAFTSSEGSVGCGDCPAGTKSSASSGSSSCDDCDAGKKSSEKSEACASCDAGKYSNSGSESCTDCSSGTSSSSGAAACESCAPGAYSALSGQTSCTSCENGKYQGAAGQNSCNVCSSGKTSGGLDGQEACTSCIAGKYTSDADTLTCTACEKGTFSNVGSSSCTNCQAGKYVGWEGASSCIDCKSGKFSAAKAEDCTLCESGYFSAFNASTTCSGCSAGYFSFEKSDECSECESGKFSAATSSDCASCEPGFYSVGLSSSCEPCAKGYFQDEGEKSTCKECPIGTFGASAGQSTCTPCPVGWYQDSLAQGLCKKCPIGTFNADEGSDSCTECEAGTSNPVSEATKCSDCNAGEYSAAGAATCITCDGGKFSSSAKSVSCIECDPGWHVVASGSSACTECDAGKYSGSSGSTSCAICKGGEFSAKGSDACDICAEGKSSAPESATCNTCNAGKYSLAGASSCTECRPGEFSANSESASCTDCVEGKYSPESGRSTCTVCETGKYQDSTSQDTCKACVSGKYASNVGASSCDACSAGTFAAVSGSLECDDCSSGKYSGEGSNSCLSCAAGEYSLAASPSCTQCPLGTKSGPKSPSCTNCEGGTYAPSLGSTACFDCESGKRAAAKSSSCETCAAGTFASAKATVCSSCTSGTYSPEGSSGCLDCLPGEHSSSDEASECAKCEEGKYSADTKSSECQGCEPGQYQDSVGQDACKICGKGKYSSTAASASCTDCDGGYFAANVKQSACDICVIGKYSTGASSVCQDCPPGYNSFSEGSTSCESCPAGTYNSESCDSDGTCEVTGCVACDPGFYSPVEGSSECVACPSGYFSEAEASKCTVCAGGKFSSNSASSECSQCTAGKYSPEQSTKCYSCNAGYYAEAGLSECKECAAGTYSGEQQSSCSACVPGEYNSERASTRCFPCESGTASDGFSSTSCTTCLAGEMSNKVSAATECVLCDAGKYSVEKASACLKCGFGRYSSAAGSSACIDCEKGKFGASDTSSTCEDCAAGKIAPDKAEDKCTDCPAGKAAETTGLHLCTSCAAGYFSSVDGSDSCSICVAGKVSSSSSTSCTTCPSGTYSSVDGSEFCEIADAGFFAYDVDGASTQTRCSPGYVTTSTEQNECDVCVAGKHSNSANTKCESCPAGTHSSTDASDACSTCPKGRYSTGGSSSCIVALAGKYVSEEGSSSAKTCSAGTFSLDEARARTDCPEGRYSSEMSSSYCSSCGLGEFSSSGSSSCTTCTAGKFAATIESSTCVSCVAGNYSTAGASACSMCEGGKFSEEESADCTTCLIGKFSAAGEDKGPTLCSTCAAGKIADRDGLTYCSDCQQGSYSQVEASDCITCPIGRYAGSITSTECAICNAGSFSLQGAAKCSDCAAGKNQPDPEQGECDECLAGTFSDAKAASCTDCPGGQYSEIDSATICSTCPLGTFSVEKSTSCTDCSSGTFASAAGMSSCEECAVGRFSDTGASMCAICAAGKFTGATGTTVCENCPIGTMSEEEATECEGCEPGTYADVEQSTRCALCVAGKYSLSKASECVACGFGKFAMEAKSSACEDCDAGKYSADAEGASSCIACGAGRYASGAGNDACYICAAGKYSLLASDECSNCESGKYSASSESSSCSICEKGFFSLSGSSACTACSAGYYSPSAGSNGCIACGIGKISSALTASTECTDCEAGEYNGAEAQSVCLSCEVGTYSAVSATSCIECGPGTFAATLKSVACLSCEIGKFGESFKASSCTSCESGKYTASTGASVCTDCDAGTFSLGNAASCTDCSEGKYAASPGQSSCSDCPKAKFSPAAASICQDCQAGKHNAQVGSATCVSCNPGYFSLGAQVNCTSCESGKMTSAFGSDSCSECGRGKFSGAASTLCNDCAIGLLAPSSNSEVCDACPAGKYSGTTGSFECTECPEGKFGEVEQSGSCTVCPSGSFSLSGATKCEACPAGQFSSAQSSTCSDCNIGKYSEEAAAVCVSCDAGYFAASEGTVNCDDCPSGKRSSSGASVCVDCPDGFFSQEASAECDSSCMPGTYLDEDEEGTYFCQKCEMGKFTSTLASESCEFCDIGKYADEEGLSNCKECESGHYSASEGSETCTMCWAGTYSLGGATECTECFAGKFSDEGASECSGTCSAGKYSNGAAAGCLSCDNGKYSDAGASSCLFCGPGTFAYTGDIPSGAAACSACAPGTFSSAAGAIYCPSCDIGHYSIEGSSECLVCPKGKYADVEGTSECSDCPTGTYSYEAAETCTSCGKGKYQHLEGQSKCDQCEGGKYGNKIRLSACQDCSAGQFSFAGKQVCTDCNPGTFSSEGSATCDSCNSGMYGGGFGSIVCDSCSEGKYTPVGGAHSSCIDCEAGKYNDATEANTCVKCPEGKFSTGSAHECHDCDAGFRCWGGDEVGATNAKEHDCVDESEVEPEKYFCPVGTGQTPDPADATGTYTLPEGDQFRFNKESQEACPPYYECADGVRAPVMEWETEGCQMSLEPYYLVEAAENIAYLALGEPQLAKSNHNPPKTVLYKLERPDVDFTFEVMKDESEGSATIKVGDAPLDHEIRETYQFDLIAWVEADEGGGVEDSRLNCTVFRNVTERSDENTKIGEPIGVTDPDKLQEHFFKIESCHPAAGCELFTIGGCSGQLYVASTAINYNEQQQYNLTISVVDDGHPDAMSDAGNITINVLNANDPPYFYDVETSSVKYIDENSPADTLLTGLNGSFVLADDDDILHFNDVLTYSISRNDASAFQIDAFTGSISVGPKARLDFETRQEYSISVMVTDLEGLFDVIDMRIHVLNVNEVPSVRYDYLSLPENSEVGTSLSVLPKVSDPDVGSTGYQYAVVGGGENYQMFTVNSGTGQFSVAMDGLNFEAQSEFTVIVEVTDPGIDKELGSSSRDEFKCEPLSATTSVVIKLTDVNEAPSLVMESTSFTASEDAEPNTVIGTIGVADEDIGQTHEFSIEGGGGNFGISIKDDVASIYIASTDLDFEIRGSTPYTITVTVSDGELENENDGTITITVSDANDSPKVLPEYVLHIPENFVGDTYPAFVKATDEDVNSQVSSDWGRLSFTLVDMYNDEKPEEYFTITPANGVVSAQNVTHARIENKVTFDFETNNVYQTRMIVTDAGTGSHKSLPSSAVVVVYVDDVNEAPYFLPNEELEYGREFYVAEDAALGTTVGLAEALDPDTDGDWSAITYSITGGNVRFDGDDPTFAIDPASGAITVDYLKEGGTNLEYPYTYELDVTVEDGGSLRATTQLTIEVTNTNDTPLLPNMKAEIAEDAAQGDVVLTINCDETCDRDGSNTITVAVAACTLNGTTTTCTEDRIGIFGVERVDSRTSNIVIADPKALDFEDDAFESNPWGSQPVYDIVFTLKDNGVPLPMQSIFHVKVSVRDVDEAPTIRIGMFFIAENRDVDSVVGNVVDLASDPDFGDTLTFSISDSSDLKDDFDVTDEGDIMTKKVFDYETRSSYNIKVTVTDSTGLTDESDMIIRVLDVNEAPQIQTDSFEVPETLAAGSSIGRLAATDVDDSFSNLVFGILPDATSNSDYFAISGDRILLAKPIDYEDINSFLLKVYVRDSDGLNDTAIVPIEVIDVNDLDVTDISLADGSTLLDTEGGETIIITGKNFGNKHSPGDVQVSATFTNALDTIQYSASDCYVNIGNTEIRCTTPPGIGTGHVWTIEVSSDSGAKWTKQAPMWTDYHAPTLLGVNDASALPTRGGDTVTLIGANLSPIVCDLASSCTDHELQVSDSAIVTYGRSLAQITEFECVNPRAVVNPDKASDNMMHLACDTAQGVGAGLWWQVTIGMKVSDTQSDTWSQESNSFEGPFTAYAPPAIAFVESETLATVGDELIHVMGINFGSKDYPVEMSYGKYNSVGCYVDTKDEEKDLITCSSVEGIGLGHQVKVVVGEQESALSGSGEVVNYLPPNVVVQKAVSDSSEEETGAYDDQSAVTGPGVLGASTRGGQKLLIVGKNFGPASGEVTPYAWYGDHASEYVAADCFVEVAHTQISCLTVEGTGFGHPLKLEVGEQPSNVYLANISYAAPTLTSYETQWDASDLDKDGAVTGGGEWVLLHGQDFGTVASNAIDSVSYGDDGKEFVACQTSPVEADFDPYCHCRVIEDHSTINCTTVAGAGAGHRWILSVDGQDSTAPTTKYGMPFITDLSGLGASQADMAGGEVVTISGYNFGPTQGFLDKVAYGPGGGDEFPGVNCELTVPHFEIECHTSPGIGSDLVWKVTVDLQESLPSEMTTSYKTPVITSIDPDMYNTKGGVNMIINGTSFGLTVPDTYLQVLMDGEAVPLDGNENGFKRVSWEQSSGFAYSSNGGDVSHLKFVLPQMPNQNQEKLVSVRLGHSSISGIGSTSNSLGFTYQSPVIAELRNVAGPTLGLLETTDLMILGDNFGKSGTVIINGALQSVKRWDHDTIALNYQGLRGNVTVKVGEIESGCLGAGGDVKLATPCEFTDYSPRLITYYTDYMPSASGYQTDGLKDDGSPEILSLIGKHIGTCEECLKVYVGDFVCPIVDGSLGVTDKVDMGNTLSSVSCEVPPGAGRKNLVKLSRSNKFNYVPLNGTQVLLNYRAPSITSVTPNRVTTVGEVVTIVGDNFAGIESFVDVTFGEVSLKIVPGSVTHNQMEVEIAAGEGPQDPLVVDIKGQAVSYADLAYKLPTISDITGDYPLPTVGGVITLVGSDFGRPGKSTAAVEVTTSSGFTVDLTLVEEDPVGHSFQVYSVGEGQGAGKIKLDVAGNLADVDFKFRNPDLSLISPSSMRTAGNGNMTLMGSDFGVGVDFQLKFVGQGGGSHNNYVLDSSSPGGLISINHTHVLFKSPEGQSDEPMDVVLVVSGQESIGGEVFVEYLPPSISMLAIAEDALDSPPLYIDLNNDCDRYSADGCGLRTSGGYEVAIVGDKFGLEGQKVYFNDKKVDPDNVQFYGHGLAVFQVPKGVGTETEVTVTVGSRGANSALFSYDPPYVEFVSPNTPNAMGDTIEINGHNFAETIEDAGEVLVLIGGTPCEPVKVGGVSASIWQTNQQNEPYLWCETGKMVVGPKEIVVNIAGQNRTFTEEEDRITTQCQYGFYGQEEWRAWTDIDGHCKIECSEKSINCRDSWDPITGEHTQEDCEKVHYCVEHLSFFGGLETNCTALTPKDEFCVECPPGSICEEPNRVYPIEPESLAGYYRESYESSITRCHADRLHRAECYDFAPCEPAEACLGTNVCQDGYTRNKCAQCCDVFNQHQRDPVTNELVLNGFGQPILNEECINEDGSPLKFYRLNGLCEACPSNPWLLIALFLGAFVFFGMIAWTLRRKKVELTILSIGIDYFQVLSIFASTRVDWPADIERLYNYLSAFNFNLNITAPECSFTLRYRDKWLAFMCIPILIGSVLSIAFVVKYLHKRCIRRIRGSRLTSHGNKMVGTTIIIFYLMYLFMAETSLEMLNCIEIISEDGISDGKQYLSAAPDVVCYAKGSMQTQMLPFALGFFSLYGVGFPVMMALILFNQTNAKLMKEDQVLRAKGTGYTRQTNPNSYETRVKYSKLYYRFKPDQHYWLLVIVGRKFMIAISALLFRTNATFQLCMILLVMFGGYALQVKHQPYMSMSERDWVVAQAEARALLDGTANQHEADAYVSAKAERRQKKIMKLGSASGTEIAAAHAKENAAQFIWNYNAVEAVLLGCAVLVNLFGIMFESDYLQRNSYQLESLTYTTMVVIGGSLVYYFIVVWCELVVAVWPHLDIFGMSNKEEGESFDDKPDKKAKRDVIGNIEDDVNKGARSRESVFIMNSNPMLGVMDGGGEDPERFDRLVKETFELRQTLESVMKENRELKRGNHVKAVRSSVAFGMAPKKGKNRFGKASASLFGALKSFTEDDEGADDHHDAPLPPAGKKGMPRPSTIPPPIKKDQAPKGYKFKQPSMFLANTSRQESLLGDEDFDMSKASKASKDAIRNPLSGGGTSPTAYIQKRPTTARPPPGSLESNTDGPLTLDFRGRMKGGKNGGKNRAASREDGL</sequence>
<dbReference type="GO" id="GO:0007156">
    <property type="term" value="P:homophilic cell adhesion via plasma membrane adhesion molecules"/>
    <property type="evidence" value="ECO:0007669"/>
    <property type="project" value="InterPro"/>
</dbReference>
<evidence type="ECO:0000313" key="5">
    <source>
        <dbReference type="Proteomes" id="UP001162640"/>
    </source>
</evidence>
<feature type="domain" description="Cadherin" evidence="3">
    <location>
        <begin position="3420"/>
        <end position="3519"/>
    </location>
</feature>
<dbReference type="SMART" id="SM00181">
    <property type="entry name" value="EGF"/>
    <property type="match status" value="21"/>
</dbReference>
<feature type="transmembrane region" description="Helical" evidence="2">
    <location>
        <begin position="6289"/>
        <end position="6310"/>
    </location>
</feature>
<feature type="transmembrane region" description="Helical" evidence="2">
    <location>
        <begin position="6126"/>
        <end position="6145"/>
    </location>
</feature>
<proteinExistence type="predicted"/>
<feature type="domain" description="Cadherin" evidence="3">
    <location>
        <begin position="4323"/>
        <end position="4419"/>
    </location>
</feature>
<feature type="domain" description="Cadherin" evidence="3">
    <location>
        <begin position="3530"/>
        <end position="3630"/>
    </location>
</feature>
<feature type="transmembrane region" description="Helical" evidence="2">
    <location>
        <begin position="6476"/>
        <end position="6497"/>
    </location>
</feature>
<feature type="compositionally biased region" description="Basic and acidic residues" evidence="1">
    <location>
        <begin position="6740"/>
        <end position="6752"/>
    </location>
</feature>
<feature type="transmembrane region" description="Helical" evidence="2">
    <location>
        <begin position="6184"/>
        <end position="6204"/>
    </location>
</feature>
<evidence type="ECO:0000256" key="2">
    <source>
        <dbReference type="SAM" id="Phobius"/>
    </source>
</evidence>
<dbReference type="InterPro" id="IPR013783">
    <property type="entry name" value="Ig-like_fold"/>
</dbReference>
<dbReference type="Pfam" id="PF00028">
    <property type="entry name" value="Cadherin"/>
    <property type="match status" value="4"/>
</dbReference>
<gene>
    <name evidence="4" type="ORF">TL16_g00827</name>
</gene>
<dbReference type="PROSITE" id="PS50268">
    <property type="entry name" value="CADHERIN_2"/>
    <property type="match status" value="9"/>
</dbReference>
<dbReference type="InterPro" id="IPR011641">
    <property type="entry name" value="Tyr-kin_ephrin_A/B_rcpt-like"/>
</dbReference>
<dbReference type="InterPro" id="IPR000742">
    <property type="entry name" value="EGF"/>
</dbReference>
<dbReference type="InterPro" id="IPR006212">
    <property type="entry name" value="Furin_repeat"/>
</dbReference>
<accession>A0A9W6ZHX5</accession>
<keyword evidence="2" id="KW-0812">Transmembrane</keyword>
<dbReference type="Gene3D" id="2.60.40.60">
    <property type="entry name" value="Cadherins"/>
    <property type="match status" value="8"/>
</dbReference>
<evidence type="ECO:0000256" key="1">
    <source>
        <dbReference type="SAM" id="MobiDB-lite"/>
    </source>
</evidence>
<name>A0A9W6ZHX5_9STRA</name>
<dbReference type="SUPFAM" id="SSF49313">
    <property type="entry name" value="Cadherin-like"/>
    <property type="match status" value="8"/>
</dbReference>
<dbReference type="GO" id="GO:0005509">
    <property type="term" value="F:calcium ion binding"/>
    <property type="evidence" value="ECO:0007669"/>
    <property type="project" value="InterPro"/>
</dbReference>
<dbReference type="GO" id="GO:0016020">
    <property type="term" value="C:membrane"/>
    <property type="evidence" value="ECO:0007669"/>
    <property type="project" value="InterPro"/>
</dbReference>
<reference evidence="5" key="1">
    <citation type="journal article" date="2023" name="Commun. Biol.">
        <title>Genome analysis of Parmales, the sister group of diatoms, reveals the evolutionary specialization of diatoms from phago-mixotrophs to photoautotrophs.</title>
        <authorList>
            <person name="Ban H."/>
            <person name="Sato S."/>
            <person name="Yoshikawa S."/>
            <person name="Yamada K."/>
            <person name="Nakamura Y."/>
            <person name="Ichinomiya M."/>
            <person name="Sato N."/>
            <person name="Blanc-Mathieu R."/>
            <person name="Endo H."/>
            <person name="Kuwata A."/>
            <person name="Ogata H."/>
        </authorList>
    </citation>
    <scope>NUCLEOTIDE SEQUENCE [LARGE SCALE GENOMIC DNA]</scope>
</reference>
<dbReference type="Pfam" id="PF01833">
    <property type="entry name" value="TIG"/>
    <property type="match status" value="3"/>
</dbReference>
<dbReference type="SMART" id="SM00208">
    <property type="entry name" value="TNFR"/>
    <property type="match status" value="17"/>
</dbReference>